<dbReference type="PROSITE" id="PS51650">
    <property type="entry name" value="C2_DOCK"/>
    <property type="match status" value="1"/>
</dbReference>
<evidence type="ECO:0000256" key="7">
    <source>
        <dbReference type="SAM" id="SignalP"/>
    </source>
</evidence>
<dbReference type="Pfam" id="PF20422">
    <property type="entry name" value="DHR-2_Lobe_B"/>
    <property type="match status" value="1"/>
</dbReference>
<dbReference type="Pfam" id="PF20421">
    <property type="entry name" value="DHR-2_Lobe_C"/>
    <property type="match status" value="1"/>
</dbReference>
<keyword evidence="10" id="KW-0808">Transferase</keyword>
<organism evidence="10 11">
    <name type="scientific">Basidiobolus ranarum</name>
    <dbReference type="NCBI Taxonomy" id="34480"/>
    <lineage>
        <taxon>Eukaryota</taxon>
        <taxon>Fungi</taxon>
        <taxon>Fungi incertae sedis</taxon>
        <taxon>Zoopagomycota</taxon>
        <taxon>Entomophthoromycotina</taxon>
        <taxon>Basidiobolomycetes</taxon>
        <taxon>Basidiobolales</taxon>
        <taxon>Basidiobolaceae</taxon>
        <taxon>Basidiobolus</taxon>
    </lineage>
</organism>
<reference evidence="10 11" key="1">
    <citation type="submission" date="2023-04" db="EMBL/GenBank/DDBJ databases">
        <title>Genome of Basidiobolus ranarum AG-B5.</title>
        <authorList>
            <person name="Stajich J.E."/>
            <person name="Carter-House D."/>
            <person name="Gryganskyi A."/>
        </authorList>
    </citation>
    <scope>NUCLEOTIDE SEQUENCE [LARGE SCALE GENOMIC DNA]</scope>
    <source>
        <strain evidence="10 11">AG-B5</strain>
    </source>
</reference>
<evidence type="ECO:0000256" key="2">
    <source>
        <dbReference type="ARBA" id="ARBA00022490"/>
    </source>
</evidence>
<keyword evidence="4" id="KW-0344">Guanine-nucleotide releasing factor</keyword>
<keyword evidence="2" id="KW-0963">Cytoplasm</keyword>
<evidence type="ECO:0000256" key="6">
    <source>
        <dbReference type="SAM" id="MobiDB-lite"/>
    </source>
</evidence>
<dbReference type="Proteomes" id="UP001479436">
    <property type="component" value="Unassembled WGS sequence"/>
</dbReference>
<evidence type="ECO:0000256" key="4">
    <source>
        <dbReference type="ARBA" id="ARBA00022658"/>
    </source>
</evidence>
<dbReference type="PANTHER" id="PTHR45653:SF10">
    <property type="entry name" value="MYOBLAST CITY, ISOFORM B"/>
    <property type="match status" value="1"/>
</dbReference>
<dbReference type="PANTHER" id="PTHR45653">
    <property type="entry name" value="DEDICATOR OF CYTOKINESIS"/>
    <property type="match status" value="1"/>
</dbReference>
<accession>A0ABR2WSZ6</accession>
<dbReference type="InterPro" id="IPR043161">
    <property type="entry name" value="DOCK_C_lobe_A"/>
</dbReference>
<dbReference type="InterPro" id="IPR027357">
    <property type="entry name" value="DOCKER_dom"/>
</dbReference>
<dbReference type="InterPro" id="IPR027007">
    <property type="entry name" value="C2_DOCK-type_domain"/>
</dbReference>
<dbReference type="InterPro" id="IPR046770">
    <property type="entry name" value="DOCKER_Lobe_B"/>
</dbReference>
<sequence>MPKWQPLPRVAYGIAIFPFLLSTPSIADDPQDDCRGSQPPLSNPTSLQATYLVNLEVGDSVYAFEQLEGWYKGYVITAFPPNSPPRCGVFPANHVHIRSYLLVEQQELSFGSGKTLGVSSPKISPLLRSNSECTYKNVANLNVSRITNRIRPISLQEESVEEVRLSPPSASRMTAYTTTGGFSEPLADFIASVLKEWCSFLQIYLKKREYVLFSQVKYLMATLFKGRRQLLSQTLSLEDLNKLRVELIHTILSGNKLQGLDSIVLHKEKGFPINEADFSLTTLYRNHVELAGNDNNGVESTRLTSPNQSPLGLNSALARKKLSKSTADTFSNLYHLFFDLKAFVASICSTGEYTELQFCLFNKTTSKIITEEFLIVLTSQGMPRDSNRIGRLHTLFTDLSYKDISDQIYLICRIVRVGRTLLLEKSKDGIDFPSSSSNDIAYRGNSTNSKISPEPISYRRPFGCAVLAVSDILQANDQVGTLRESVAKIFIPLNDSTFSTLHESIINQTGEYEKSSRAENICVSFRVFQGQAQSLIREHPTLLFDIPLTPKLGFPDVILPGDNRNAMHLTISCGEFQQGRRTTAKNIQVKAEVRLNTGNGAALNNAICRGSGEANVTEYESVIFYHSNNPRWDESIKIEVTPDIFKNAHIFFTFRHCSSKGQSGSTISIGKDKSSDNNIFAFAFLPLSLDNHHTIVSDDIHSLTLYKYDSKTVASTSYLTRSTHVPRSHILSSFDSLDLIKNSNASSGLSALKDSFTVKTFLCSTKLTHSEALVNLLHWKEALLTRHDMRSILKNFTFIGELEIVKFLQDIFDVLFELLGAPPSSFQHGNTSTKQRSHQRQPSISGTDPTLDDLVFAALVFVLNIVSDRRFTNFRPVLDMYIENHFSSPRAAQHLITAMRKLLSDPTDSSKAMGLRSSIKAWEYLFKLVVKSWGIQKAEEKGKIITDSSGSLSPTIAENTEDSETKFKASLWGLFEDINRLMSLTDPLSVLGTQTIALQHYHTIFDDLVSRFPNNELTDISISFVNSVASFRKGNLAHHRLQLIYQLVHGVLFDCPESRHLLVKATVGWVEEYLKQPMTDYADSGQWKEILRLSNLVVTEMLGKIHSIHHKVQHGTDPSVSEKKHEDVDIETILSILPLFMQAYHRLRQALAISEHSGFSPSKHNSGLSGPLSPISSSPDLLGTEMSERYSNAFGETASMIMTLISLTSTNQLERFFQRFMNKAESVEGLQNIILLLEIFHSILSESAFPKHWLNLTVLSLRMVSKVLIPLGTVLRKNLANASRISELLTNVWIRFYTVLIFILANKRLKVETLNPQIQSATVYLLQDVRTQGADLLISMWLSFETFKAKISHEKYREISLTLLGPILDLNLSLHDGLRRCALNMLFSIMLSEFEIMNDFKHIEVECFNRFEHLVMTETKGDLTTYNLFIQGLVSKTEKEVREQSLNLSLVKLIDSIDKFLELLLNVRDLPNEDEYEDERIMGTMKLLKFIKIMNQDDIYIKYVHQLVDMHLRSQNFVEAGITLKLHANLLSWSLESGLETVEGLSLPSQTSFERKELLLLKVLRYYDEGQAWEHGVETCKELAYQYEHTLFNYDKLSAILRTQAQLYENILHKERYYSEYFRVGFYGKGFPTSIRNKQYIYRGLTWEKISAFCDRIQNKHPSARLLNSNGVPPESILNSNGQYLQITAVTPEPDLTHAALQRLDTVPGPIREYYEANEVNTFSFSRPVKKLPSERTVSSRNSTLISNKTTSHEGHIVPPKNTDALNEFLLLWTEKTFFITEFKFPSLLRRAEVVSMIIEEHSPIENAVAAMKSKTKELSALEKKYQTYVGTDTSKINSNPLAMALNGAIDAPVNGGVSMYKQAFLTDEFIKQNPDKEQTVNQLLSLIDEQILVIQRCLAIHNRIAQTEMRPLHENLVILFRKNFAEELVRISISKPSIALSYPPLPDDRPGSLTTGQSTPHLIQIHPNSSSTLPLGTRKHIDSVQTLSPNKRDSQFSDSVVFDHHYSLSPSVASLSAENKSPSTRSSNPFTYALKRLSGGSSTTCSSMDGNDIDYQSLTAIGSPLSTTPSFGNGTDGSTLDKKNRWSLKKYRMLLERHLTTNNTSVTPAEGSL</sequence>
<evidence type="ECO:0000256" key="1">
    <source>
        <dbReference type="ARBA" id="ARBA00004496"/>
    </source>
</evidence>
<dbReference type="Gene3D" id="1.25.40.410">
    <property type="match status" value="1"/>
</dbReference>
<dbReference type="Pfam" id="PF16172">
    <property type="entry name" value="DOCK_N"/>
    <property type="match status" value="1"/>
</dbReference>
<comment type="subcellular location">
    <subcellularLocation>
        <location evidence="1">Cytoplasm</location>
    </subcellularLocation>
</comment>
<dbReference type="Pfam" id="PF06920">
    <property type="entry name" value="DHR-2_Lobe_A"/>
    <property type="match status" value="1"/>
</dbReference>
<dbReference type="Pfam" id="PF23554">
    <property type="entry name" value="TPR_DOCK"/>
    <property type="match status" value="1"/>
</dbReference>
<evidence type="ECO:0000313" key="10">
    <source>
        <dbReference type="EMBL" id="KAK9764626.1"/>
    </source>
</evidence>
<name>A0ABR2WSZ6_9FUNG</name>
<feature type="region of interest" description="Disordered" evidence="6">
    <location>
        <begin position="827"/>
        <end position="846"/>
    </location>
</feature>
<evidence type="ECO:0000313" key="11">
    <source>
        <dbReference type="Proteomes" id="UP001479436"/>
    </source>
</evidence>
<comment type="caution">
    <text evidence="10">The sequence shown here is derived from an EMBL/GenBank/DDBJ whole genome shotgun (WGS) entry which is preliminary data.</text>
</comment>
<evidence type="ECO:0000256" key="5">
    <source>
        <dbReference type="PROSITE-ProRule" id="PRU00983"/>
    </source>
</evidence>
<keyword evidence="7" id="KW-0732">Signal</keyword>
<comment type="similarity">
    <text evidence="5">Belongs to the DOCK family.</text>
</comment>
<dbReference type="CDD" id="cd11684">
    <property type="entry name" value="DHR2_DOCK"/>
    <property type="match status" value="1"/>
</dbReference>
<keyword evidence="3" id="KW-0597">Phosphoprotein</keyword>
<dbReference type="Gene3D" id="2.30.30.40">
    <property type="entry name" value="SH3 Domains"/>
    <property type="match status" value="1"/>
</dbReference>
<dbReference type="Gene3D" id="1.20.58.740">
    <property type="match status" value="1"/>
</dbReference>
<feature type="signal peptide" evidence="7">
    <location>
        <begin position="1"/>
        <end position="27"/>
    </location>
</feature>
<feature type="domain" description="DOCKER" evidence="9">
    <location>
        <begin position="1491"/>
        <end position="1937"/>
    </location>
</feature>
<dbReference type="Pfam" id="PF14429">
    <property type="entry name" value="DOCK-C2"/>
    <property type="match status" value="1"/>
</dbReference>
<dbReference type="InterPro" id="IPR042455">
    <property type="entry name" value="DOCK_N_sub1"/>
</dbReference>
<feature type="domain" description="C2 DOCK-type" evidence="8">
    <location>
        <begin position="564"/>
        <end position="763"/>
    </location>
</feature>
<keyword evidence="10" id="KW-0418">Kinase</keyword>
<evidence type="ECO:0000256" key="3">
    <source>
        <dbReference type="ARBA" id="ARBA00022553"/>
    </source>
</evidence>
<dbReference type="InterPro" id="IPR046773">
    <property type="entry name" value="DOCKER_Lobe_C"/>
</dbReference>
<dbReference type="InterPro" id="IPR046769">
    <property type="entry name" value="DOCKER_Lobe_A"/>
</dbReference>
<dbReference type="Gene3D" id="2.60.40.150">
    <property type="entry name" value="C2 domain"/>
    <property type="match status" value="1"/>
</dbReference>
<dbReference type="EMBL" id="JASJQH010000394">
    <property type="protein sequence ID" value="KAK9764626.1"/>
    <property type="molecule type" value="Genomic_DNA"/>
</dbReference>
<dbReference type="PROSITE" id="PS51651">
    <property type="entry name" value="DOCKER"/>
    <property type="match status" value="1"/>
</dbReference>
<gene>
    <name evidence="10" type="primary">DCK1_2</name>
    <name evidence="10" type="ORF">K7432_007717</name>
</gene>
<proteinExistence type="inferred from homology"/>
<dbReference type="InterPro" id="IPR035892">
    <property type="entry name" value="C2_domain_sf"/>
</dbReference>
<dbReference type="GO" id="GO:0016301">
    <property type="term" value="F:kinase activity"/>
    <property type="evidence" value="ECO:0007669"/>
    <property type="project" value="UniProtKB-KW"/>
</dbReference>
<evidence type="ECO:0000259" key="8">
    <source>
        <dbReference type="PROSITE" id="PS51650"/>
    </source>
</evidence>
<protein>
    <submittedName>
        <fullName evidence="10">Deoxycytidine kinase 1</fullName>
    </submittedName>
</protein>
<dbReference type="InterPro" id="IPR026791">
    <property type="entry name" value="DOCK"/>
</dbReference>
<dbReference type="InterPro" id="IPR043162">
    <property type="entry name" value="DOCK_C_lobe_C"/>
</dbReference>
<dbReference type="InterPro" id="IPR056372">
    <property type="entry name" value="TPR_DOCK"/>
</dbReference>
<feature type="chain" id="PRO_5045438593" evidence="7">
    <location>
        <begin position="28"/>
        <end position="2114"/>
    </location>
</feature>
<dbReference type="Gene3D" id="1.20.1270.350">
    <property type="entry name" value="Dedicator of cytokinesis N-terminal subdomain"/>
    <property type="match status" value="1"/>
</dbReference>
<dbReference type="InterPro" id="IPR032376">
    <property type="entry name" value="DOCK_N"/>
</dbReference>
<evidence type="ECO:0000259" key="9">
    <source>
        <dbReference type="PROSITE" id="PS51651"/>
    </source>
</evidence>
<keyword evidence="11" id="KW-1185">Reference proteome</keyword>